<organism evidence="3">
    <name type="scientific">Eiseniibacteriota bacterium</name>
    <dbReference type="NCBI Taxonomy" id="2212470"/>
    <lineage>
        <taxon>Bacteria</taxon>
        <taxon>Candidatus Eiseniibacteriota</taxon>
    </lineage>
</organism>
<protein>
    <submittedName>
        <fullName evidence="3">Uncharacterized protein</fullName>
    </submittedName>
</protein>
<evidence type="ECO:0000256" key="1">
    <source>
        <dbReference type="SAM" id="Phobius"/>
    </source>
</evidence>
<sequence length="142" mass="14086">MKRPISLLLSVSMLVSSVAPCWSQAPAGAAAPPAPALSHAACSERGVREADHVGTGGAFTVGLVSGLGLGLIGTALAWGLQARPQPPAETQESLDNAECRLAYRNAYASAGQGKKRRAALIGGLIGTTVVVVAVAASGGAGE</sequence>
<feature type="chain" id="PRO_5032435690" evidence="2">
    <location>
        <begin position="22"/>
        <end position="142"/>
    </location>
</feature>
<evidence type="ECO:0000313" key="3">
    <source>
        <dbReference type="EMBL" id="HGZ44202.1"/>
    </source>
</evidence>
<feature type="signal peptide" evidence="2">
    <location>
        <begin position="1"/>
        <end position="21"/>
    </location>
</feature>
<name>A0A832IC02_UNCEI</name>
<feature type="transmembrane region" description="Helical" evidence="1">
    <location>
        <begin position="56"/>
        <end position="80"/>
    </location>
</feature>
<accession>A0A832IC02</accession>
<keyword evidence="1" id="KW-0812">Transmembrane</keyword>
<gene>
    <name evidence="3" type="ORF">ENR23_12450</name>
</gene>
<comment type="caution">
    <text evidence="3">The sequence shown here is derived from an EMBL/GenBank/DDBJ whole genome shotgun (WGS) entry which is preliminary data.</text>
</comment>
<dbReference type="AlphaFoldDB" id="A0A832IC02"/>
<proteinExistence type="predicted"/>
<keyword evidence="2" id="KW-0732">Signal</keyword>
<evidence type="ECO:0000256" key="2">
    <source>
        <dbReference type="SAM" id="SignalP"/>
    </source>
</evidence>
<keyword evidence="1" id="KW-0472">Membrane</keyword>
<keyword evidence="1" id="KW-1133">Transmembrane helix</keyword>
<reference evidence="3" key="1">
    <citation type="journal article" date="2020" name="mSystems">
        <title>Genome- and Community-Level Interaction Insights into Carbon Utilization and Element Cycling Functions of Hydrothermarchaeota in Hydrothermal Sediment.</title>
        <authorList>
            <person name="Zhou Z."/>
            <person name="Liu Y."/>
            <person name="Xu W."/>
            <person name="Pan J."/>
            <person name="Luo Z.H."/>
            <person name="Li M."/>
        </authorList>
    </citation>
    <scope>NUCLEOTIDE SEQUENCE [LARGE SCALE GENOMIC DNA]</scope>
    <source>
        <strain evidence="3">SpSt-381</strain>
    </source>
</reference>
<dbReference type="EMBL" id="DSQF01000025">
    <property type="protein sequence ID" value="HGZ44202.1"/>
    <property type="molecule type" value="Genomic_DNA"/>
</dbReference>
<feature type="transmembrane region" description="Helical" evidence="1">
    <location>
        <begin position="118"/>
        <end position="140"/>
    </location>
</feature>